<feature type="transmembrane region" description="Helical" evidence="1">
    <location>
        <begin position="102"/>
        <end position="120"/>
    </location>
</feature>
<evidence type="ECO:0000313" key="2">
    <source>
        <dbReference type="EMBL" id="MEC5344232.1"/>
    </source>
</evidence>
<keyword evidence="1" id="KW-0472">Membrane</keyword>
<accession>A0ABU6JUP3</accession>
<dbReference type="Proteomes" id="UP001309705">
    <property type="component" value="Unassembled WGS sequence"/>
</dbReference>
<protein>
    <submittedName>
        <fullName evidence="2">DUF2628 domain-containing protein</fullName>
    </submittedName>
</protein>
<evidence type="ECO:0000313" key="3">
    <source>
        <dbReference type="Proteomes" id="UP001309705"/>
    </source>
</evidence>
<dbReference type="Pfam" id="PF10947">
    <property type="entry name" value="DUF2628"/>
    <property type="match status" value="1"/>
</dbReference>
<gene>
    <name evidence="2" type="ORF">VSX58_16685</name>
</gene>
<sequence>MKATETGKYAEKWQIRFNFFAQHGAPKTQEFRIALKKEKFFRRILINMNYYAFFFGCIYFFIIGVWRKNLSLIALTVAIGVIQIIVEKIIGMSLPNAVELPINILIAMMWGTTANYAYYLKEMKGGKSWNPFEGIL</sequence>
<dbReference type="RefSeq" id="WP_327619070.1">
    <property type="nucleotide sequence ID" value="NZ_JAYWTM010000020.1"/>
</dbReference>
<evidence type="ECO:0000256" key="1">
    <source>
        <dbReference type="SAM" id="Phobius"/>
    </source>
</evidence>
<organism evidence="2 3">
    <name type="scientific">Brenneria populi</name>
    <dbReference type="NCBI Taxonomy" id="1505588"/>
    <lineage>
        <taxon>Bacteria</taxon>
        <taxon>Pseudomonadati</taxon>
        <taxon>Pseudomonadota</taxon>
        <taxon>Gammaproteobacteria</taxon>
        <taxon>Enterobacterales</taxon>
        <taxon>Pectobacteriaceae</taxon>
        <taxon>Brenneria</taxon>
    </lineage>
</organism>
<dbReference type="InterPro" id="IPR024399">
    <property type="entry name" value="DUF2628"/>
</dbReference>
<keyword evidence="1" id="KW-0812">Transmembrane</keyword>
<keyword evidence="3" id="KW-1185">Reference proteome</keyword>
<dbReference type="EMBL" id="JAYWTM010000020">
    <property type="protein sequence ID" value="MEC5344232.1"/>
    <property type="molecule type" value="Genomic_DNA"/>
</dbReference>
<comment type="caution">
    <text evidence="2">The sequence shown here is derived from an EMBL/GenBank/DDBJ whole genome shotgun (WGS) entry which is preliminary data.</text>
</comment>
<keyword evidence="1" id="KW-1133">Transmembrane helix</keyword>
<name>A0ABU6JUP3_9GAMM</name>
<reference evidence="2 3" key="1">
    <citation type="journal article" date="2017" name="Int. J. Syst. Evol. Microbiol.">
        <title>Brenneria populi subsp. brevivirga subsp. nov. isolated from symptomatic bark of Populus x euramericana canker, and description of Brenneria populi subsp. populi subsp. nov.</title>
        <authorList>
            <person name="Zheng M.H."/>
            <person name="Piao C.G."/>
            <person name="Xue H."/>
            <person name="Guo M.W."/>
            <person name="Li Y."/>
        </authorList>
    </citation>
    <scope>NUCLEOTIDE SEQUENCE [LARGE SCALE GENOMIC DNA]</scope>
    <source>
        <strain evidence="2 3">D9-5</strain>
    </source>
</reference>
<proteinExistence type="predicted"/>
<feature type="transmembrane region" description="Helical" evidence="1">
    <location>
        <begin position="72"/>
        <end position="90"/>
    </location>
</feature>
<feature type="transmembrane region" description="Helical" evidence="1">
    <location>
        <begin position="44"/>
        <end position="66"/>
    </location>
</feature>